<dbReference type="Gene3D" id="3.40.50.2300">
    <property type="match status" value="1"/>
</dbReference>
<name>B4VRU0_9CYAN</name>
<organism evidence="3 4">
    <name type="scientific">Coleofasciculus chthonoplastes PCC 7420</name>
    <dbReference type="NCBI Taxonomy" id="118168"/>
    <lineage>
        <taxon>Bacteria</taxon>
        <taxon>Bacillati</taxon>
        <taxon>Cyanobacteriota</taxon>
        <taxon>Cyanophyceae</taxon>
        <taxon>Coleofasciculales</taxon>
        <taxon>Coleofasciculaceae</taxon>
        <taxon>Coleofasciculus</taxon>
    </lineage>
</organism>
<evidence type="ECO:0000313" key="4">
    <source>
        <dbReference type="Proteomes" id="UP000003835"/>
    </source>
</evidence>
<feature type="domain" description="Response regulatory" evidence="2">
    <location>
        <begin position="9"/>
        <end position="134"/>
    </location>
</feature>
<dbReference type="InterPro" id="IPR052893">
    <property type="entry name" value="TCS_response_regulator"/>
</dbReference>
<keyword evidence="4" id="KW-1185">Reference proteome</keyword>
<dbReference type="GO" id="GO:0000160">
    <property type="term" value="P:phosphorelay signal transduction system"/>
    <property type="evidence" value="ECO:0007669"/>
    <property type="project" value="InterPro"/>
</dbReference>
<proteinExistence type="predicted"/>
<gene>
    <name evidence="3" type="ORF">MC7420_1428</name>
</gene>
<dbReference type="AlphaFoldDB" id="B4VRU0"/>
<sequence>MNPVTKAIEILLVEDDPGDIDLIEEALEDAKLQINLNSVRDGVEALAYLRQEGKYTQAISPDLILLDLNLPRRDGREVLQDIKGDNYFKRIPVVVLTTSDAEDDILKSYNLGANCYVSKPLGMQDFIKIVESIENFWFTVVKLPPK</sequence>
<dbReference type="Proteomes" id="UP000003835">
    <property type="component" value="Unassembled WGS sequence"/>
</dbReference>
<dbReference type="InterPro" id="IPR011006">
    <property type="entry name" value="CheY-like_superfamily"/>
</dbReference>
<dbReference type="CDD" id="cd17557">
    <property type="entry name" value="REC_Rcp-like"/>
    <property type="match status" value="1"/>
</dbReference>
<dbReference type="SMART" id="SM00448">
    <property type="entry name" value="REC"/>
    <property type="match status" value="1"/>
</dbReference>
<reference evidence="3 4" key="1">
    <citation type="submission" date="2008-07" db="EMBL/GenBank/DDBJ databases">
        <authorList>
            <person name="Tandeau de Marsac N."/>
            <person name="Ferriera S."/>
            <person name="Johnson J."/>
            <person name="Kravitz S."/>
            <person name="Beeson K."/>
            <person name="Sutton G."/>
            <person name="Rogers Y.-H."/>
            <person name="Friedman R."/>
            <person name="Frazier M."/>
            <person name="Venter J.C."/>
        </authorList>
    </citation>
    <scope>NUCLEOTIDE SEQUENCE [LARGE SCALE GENOMIC DNA]</scope>
    <source>
        <strain evidence="3 4">PCC 7420</strain>
    </source>
</reference>
<dbReference type="PANTHER" id="PTHR44520:SF2">
    <property type="entry name" value="RESPONSE REGULATOR RCP1"/>
    <property type="match status" value="1"/>
</dbReference>
<dbReference type="InterPro" id="IPR001789">
    <property type="entry name" value="Sig_transdc_resp-reg_receiver"/>
</dbReference>
<keyword evidence="1" id="KW-0597">Phosphoprotein</keyword>
<dbReference type="PANTHER" id="PTHR44520">
    <property type="entry name" value="RESPONSE REGULATOR RCP1-RELATED"/>
    <property type="match status" value="1"/>
</dbReference>
<evidence type="ECO:0000259" key="2">
    <source>
        <dbReference type="PROSITE" id="PS50110"/>
    </source>
</evidence>
<dbReference type="OrthoDB" id="5510574at2"/>
<feature type="modified residue" description="4-aspartylphosphate" evidence="1">
    <location>
        <position position="67"/>
    </location>
</feature>
<dbReference type="PROSITE" id="PS50110">
    <property type="entry name" value="RESPONSE_REGULATORY"/>
    <property type="match status" value="1"/>
</dbReference>
<dbReference type="EMBL" id="DS989849">
    <property type="protein sequence ID" value="EDX75510.1"/>
    <property type="molecule type" value="Genomic_DNA"/>
</dbReference>
<dbReference type="eggNOG" id="COG0745">
    <property type="taxonomic scope" value="Bacteria"/>
</dbReference>
<dbReference type="RefSeq" id="WP_006101218.1">
    <property type="nucleotide sequence ID" value="NZ_DS989849.1"/>
</dbReference>
<dbReference type="Pfam" id="PF00072">
    <property type="entry name" value="Response_reg"/>
    <property type="match status" value="1"/>
</dbReference>
<evidence type="ECO:0000256" key="1">
    <source>
        <dbReference type="PROSITE-ProRule" id="PRU00169"/>
    </source>
</evidence>
<dbReference type="STRING" id="118168.MC7420_1428"/>
<dbReference type="HOGENOM" id="CLU_000445_69_17_3"/>
<evidence type="ECO:0000313" key="3">
    <source>
        <dbReference type="EMBL" id="EDX75510.1"/>
    </source>
</evidence>
<accession>B4VRU0</accession>
<dbReference type="SUPFAM" id="SSF52172">
    <property type="entry name" value="CheY-like"/>
    <property type="match status" value="1"/>
</dbReference>
<protein>
    <recommendedName>
        <fullName evidence="2">Response regulatory domain-containing protein</fullName>
    </recommendedName>
</protein>